<dbReference type="Proteomes" id="UP000054363">
    <property type="component" value="Unassembled WGS sequence"/>
</dbReference>
<organism evidence="1 2">
    <name type="scientific">Pseudidiomarina salinarum</name>
    <dbReference type="NCBI Taxonomy" id="435908"/>
    <lineage>
        <taxon>Bacteria</taxon>
        <taxon>Pseudomonadati</taxon>
        <taxon>Pseudomonadota</taxon>
        <taxon>Gammaproteobacteria</taxon>
        <taxon>Alteromonadales</taxon>
        <taxon>Idiomarinaceae</taxon>
        <taxon>Pseudidiomarina</taxon>
    </lineage>
</organism>
<reference evidence="1 2" key="1">
    <citation type="submission" date="2014-06" db="EMBL/GenBank/DDBJ databases">
        <title>The draft genome sequence of Idiomarina salinarum ISL-52.</title>
        <authorList>
            <person name="Du J."/>
            <person name="Shao Z."/>
        </authorList>
    </citation>
    <scope>NUCLEOTIDE SEQUENCE [LARGE SCALE GENOMIC DNA]</scope>
    <source>
        <strain evidence="1 2">ISL-52</strain>
    </source>
</reference>
<proteinExistence type="predicted"/>
<dbReference type="EMBL" id="JPER01000001">
    <property type="protein sequence ID" value="KFZ31825.1"/>
    <property type="molecule type" value="Genomic_DNA"/>
</dbReference>
<name>A0A094IVX5_9GAMM</name>
<dbReference type="AlphaFoldDB" id="A0A094IVX5"/>
<evidence type="ECO:0000313" key="1">
    <source>
        <dbReference type="EMBL" id="KFZ31825.1"/>
    </source>
</evidence>
<gene>
    <name evidence="1" type="ORF">IDSA_03835</name>
</gene>
<keyword evidence="2" id="KW-1185">Reference proteome</keyword>
<sequence>MNMGHMPVQWQQVSPGVWQAQIILGACTEPVMRWRVTIPLTGELGDLPPVYAFEFVTDASAHESSIP</sequence>
<evidence type="ECO:0000313" key="2">
    <source>
        <dbReference type="Proteomes" id="UP000054363"/>
    </source>
</evidence>
<protein>
    <submittedName>
        <fullName evidence="1">Uncharacterized protein</fullName>
    </submittedName>
</protein>
<comment type="caution">
    <text evidence="1">The sequence shown here is derived from an EMBL/GenBank/DDBJ whole genome shotgun (WGS) entry which is preliminary data.</text>
</comment>
<accession>A0A094IVX5</accession>